<protein>
    <submittedName>
        <fullName evidence="1">Uncharacterized protein</fullName>
    </submittedName>
</protein>
<proteinExistence type="predicted"/>
<dbReference type="Proteomes" id="UP000184600">
    <property type="component" value="Unassembled WGS sequence"/>
</dbReference>
<dbReference type="OrthoDB" id="6265927at2"/>
<reference evidence="2" key="1">
    <citation type="submission" date="2016-12" db="EMBL/GenBank/DDBJ databases">
        <authorList>
            <person name="Rodrigo-Torres L."/>
            <person name="Arahal R.D."/>
            <person name="Lucena T."/>
        </authorList>
    </citation>
    <scope>NUCLEOTIDE SEQUENCE [LARGE SCALE GENOMIC DNA]</scope>
</reference>
<dbReference type="AlphaFoldDB" id="A0A1M7Z2W7"/>
<evidence type="ECO:0000313" key="1">
    <source>
        <dbReference type="EMBL" id="SHO58996.1"/>
    </source>
</evidence>
<dbReference type="EMBL" id="FRFG01000089">
    <property type="protein sequence ID" value="SHO58996.1"/>
    <property type="molecule type" value="Genomic_DNA"/>
</dbReference>
<organism evidence="1 2">
    <name type="scientific">Vibrio quintilis</name>
    <dbReference type="NCBI Taxonomy" id="1117707"/>
    <lineage>
        <taxon>Bacteria</taxon>
        <taxon>Pseudomonadati</taxon>
        <taxon>Pseudomonadota</taxon>
        <taxon>Gammaproteobacteria</taxon>
        <taxon>Vibrionales</taxon>
        <taxon>Vibrionaceae</taxon>
        <taxon>Vibrio</taxon>
    </lineage>
</organism>
<name>A0A1M7Z2W7_9VIBR</name>
<keyword evidence="2" id="KW-1185">Reference proteome</keyword>
<accession>A0A1M7Z2W7</accession>
<dbReference type="RefSeq" id="WP_073586430.1">
    <property type="nucleotide sequence ID" value="NZ_AP024897.1"/>
</dbReference>
<gene>
    <name evidence="1" type="ORF">VQ7734_04772</name>
</gene>
<sequence>MTHIILKSTQDLKQLFQSYQDVDHDKTEAFYLQSIYIDEHQFNAMTFYELDFEPYISLAYSVNASCFGIRKSPKRFYLSHINNGGHRVLCTIRPVRLSQLQDIDYLYTLEQDYCRQLEADAIRSDEFEV</sequence>
<evidence type="ECO:0000313" key="2">
    <source>
        <dbReference type="Proteomes" id="UP000184600"/>
    </source>
</evidence>